<dbReference type="EMBL" id="UINC01050449">
    <property type="protein sequence ID" value="SVB63416.1"/>
    <property type="molecule type" value="Genomic_DNA"/>
</dbReference>
<protein>
    <submittedName>
        <fullName evidence="1">Uncharacterized protein</fullName>
    </submittedName>
</protein>
<proteinExistence type="predicted"/>
<dbReference type="AlphaFoldDB" id="A0A382FK04"/>
<sequence>MSQMTVVLIVALVALWFRSARKTRARWLEQLNLPGVWDLDDRHSRTISLEVRGTRSAGIYRFR</sequence>
<organism evidence="1">
    <name type="scientific">marine metagenome</name>
    <dbReference type="NCBI Taxonomy" id="408172"/>
    <lineage>
        <taxon>unclassified sequences</taxon>
        <taxon>metagenomes</taxon>
        <taxon>ecological metagenomes</taxon>
    </lineage>
</organism>
<reference evidence="1" key="1">
    <citation type="submission" date="2018-05" db="EMBL/GenBank/DDBJ databases">
        <authorList>
            <person name="Lanie J.A."/>
            <person name="Ng W.-L."/>
            <person name="Kazmierczak K.M."/>
            <person name="Andrzejewski T.M."/>
            <person name="Davidsen T.M."/>
            <person name="Wayne K.J."/>
            <person name="Tettelin H."/>
            <person name="Glass J.I."/>
            <person name="Rusch D."/>
            <person name="Podicherti R."/>
            <person name="Tsui H.-C.T."/>
            <person name="Winkler M.E."/>
        </authorList>
    </citation>
    <scope>NUCLEOTIDE SEQUENCE</scope>
</reference>
<accession>A0A382FK04</accession>
<evidence type="ECO:0000313" key="1">
    <source>
        <dbReference type="EMBL" id="SVB63416.1"/>
    </source>
</evidence>
<name>A0A382FK04_9ZZZZ</name>
<feature type="non-terminal residue" evidence="1">
    <location>
        <position position="63"/>
    </location>
</feature>
<gene>
    <name evidence="1" type="ORF">METZ01_LOCUS216270</name>
</gene>